<name>A0A3N9Y249_9ACTN</name>
<protein>
    <submittedName>
        <fullName evidence="1">Uncharacterized protein</fullName>
    </submittedName>
</protein>
<gene>
    <name evidence="1" type="ORF">DDE19_26115</name>
</gene>
<sequence length="232" mass="24846">MDRGYVPVRAIAEAVLERMTRLGLIWRLRPGRVANLGADGTVRVLHDGDTEPIPVVSMVGPVAVGARVFVVKSPPAGNHIVGWAARPSMLPVWARKTAEPENRTAGFVPDAQLVLPIPAAGTYALLGSVWFRSTITADFKARFVFSAGSGTVRWSADGPSLADATNPDFGLVFDNGSLSLSGNSAFQRVWVQGTVIANGPATLTLEWAQNTLDAASSTFVLRDSWLRLEPIR</sequence>
<comment type="caution">
    <text evidence="1">The sequence shown here is derived from an EMBL/GenBank/DDBJ whole genome shotgun (WGS) entry which is preliminary data.</text>
</comment>
<organism evidence="1 2">
    <name type="scientific">Micromonospora ureilytica</name>
    <dbReference type="NCBI Taxonomy" id="709868"/>
    <lineage>
        <taxon>Bacteria</taxon>
        <taxon>Bacillati</taxon>
        <taxon>Actinomycetota</taxon>
        <taxon>Actinomycetes</taxon>
        <taxon>Micromonosporales</taxon>
        <taxon>Micromonosporaceae</taxon>
        <taxon>Micromonospora</taxon>
    </lineage>
</organism>
<evidence type="ECO:0000313" key="1">
    <source>
        <dbReference type="EMBL" id="RQX13417.1"/>
    </source>
</evidence>
<proteinExistence type="predicted"/>
<accession>A0A3N9Y249</accession>
<reference evidence="1 2" key="1">
    <citation type="submission" date="2018-04" db="EMBL/GenBank/DDBJ databases">
        <title>Micromonosporas from Atacama Desert.</title>
        <authorList>
            <person name="Carro L."/>
            <person name="Klenk H.-P."/>
            <person name="Goodfellow M."/>
        </authorList>
    </citation>
    <scope>NUCLEOTIDE SEQUENCE [LARGE SCALE GENOMIC DNA]</scope>
    <source>
        <strain evidence="1 2">LB19</strain>
    </source>
</reference>
<dbReference type="Proteomes" id="UP000278981">
    <property type="component" value="Unassembled WGS sequence"/>
</dbReference>
<dbReference type="AlphaFoldDB" id="A0A3N9Y249"/>
<dbReference type="EMBL" id="QDGB01000326">
    <property type="protein sequence ID" value="RQX13417.1"/>
    <property type="molecule type" value="Genomic_DNA"/>
</dbReference>
<evidence type="ECO:0000313" key="2">
    <source>
        <dbReference type="Proteomes" id="UP000278981"/>
    </source>
</evidence>